<dbReference type="CDD" id="cd03894">
    <property type="entry name" value="M20_ArgE"/>
    <property type="match status" value="1"/>
</dbReference>
<dbReference type="InterPro" id="IPR001261">
    <property type="entry name" value="ArgE/DapE_CS"/>
</dbReference>
<comment type="similarity">
    <text evidence="2">Belongs to the peptidase M20A family. ArgE subfamily.</text>
</comment>
<sequence length="396" mass="41988">MPHGPAPAALAREDIQPSVAMIRRLVGFDTTSRNSNLPLIECVRAHLAAYGIESTLVPNADGTKANLFATIGPPVPGGVVLSGHTDVVPVDGQAWDSDPFSLTERDGRLYGRGTADMKSFSAIALALVPEMLAAGLRHPIHLALSYDEEVGCFGAPDMIRTLRETLPTPRAVIVGEPTEMRVVAMHKGIRAYRVDVTGREAHSSQPHRAVSAVMTACELVHWLTLRAADRAAAPVPGSRFDPPYTTITCETIQGGTAHNIISKSCSFVWTARTVPEDDPDGLEAAFLAEAARLDAGMTRIAPEAGIATTVLASVPAFRQESASEADRLVRSLTGDNGIGAVSFAAEAGQFQQAGFSTIMCGPGSIDQAHQPNEFITLDQVRAGTAFLRRLIAHLSA</sequence>
<keyword evidence="3" id="KW-0963">Cytoplasm</keyword>
<evidence type="ECO:0000256" key="5">
    <source>
        <dbReference type="ARBA" id="ARBA00022605"/>
    </source>
</evidence>
<feature type="domain" description="Peptidase M20 dimerisation" evidence="10">
    <location>
        <begin position="186"/>
        <end position="291"/>
    </location>
</feature>
<evidence type="ECO:0000256" key="4">
    <source>
        <dbReference type="ARBA" id="ARBA00022571"/>
    </source>
</evidence>
<evidence type="ECO:0000313" key="12">
    <source>
        <dbReference type="Proteomes" id="UP000555728"/>
    </source>
</evidence>
<reference evidence="11 12" key="1">
    <citation type="submission" date="2020-08" db="EMBL/GenBank/DDBJ databases">
        <title>Genome sequencing of Purple Non-Sulfur Bacteria from various extreme environments.</title>
        <authorList>
            <person name="Mayer M."/>
        </authorList>
    </citation>
    <scope>NUCLEOTIDE SEQUENCE [LARGE SCALE GENOMIC DNA]</scope>
    <source>
        <strain evidence="11 12">JA135</strain>
    </source>
</reference>
<evidence type="ECO:0000256" key="3">
    <source>
        <dbReference type="ARBA" id="ARBA00022490"/>
    </source>
</evidence>
<dbReference type="PROSITE" id="PS00759">
    <property type="entry name" value="ARGE_DAPE_CPG2_2"/>
    <property type="match status" value="1"/>
</dbReference>
<gene>
    <name evidence="11" type="ORF">GGD88_003091</name>
</gene>
<keyword evidence="8" id="KW-0862">Zinc</keyword>
<comment type="cofactor">
    <cofactor evidence="1">
        <name>Zn(2+)</name>
        <dbReference type="ChEBI" id="CHEBI:29105"/>
    </cofactor>
</comment>
<dbReference type="NCBIfam" id="TIGR01892">
    <property type="entry name" value="AcOrn-deacetyl"/>
    <property type="match status" value="1"/>
</dbReference>
<keyword evidence="5" id="KW-0028">Amino-acid biosynthesis</keyword>
<dbReference type="NCBIfam" id="NF005710">
    <property type="entry name" value="PRK07522.1"/>
    <property type="match status" value="1"/>
</dbReference>
<dbReference type="SUPFAM" id="SSF53187">
    <property type="entry name" value="Zn-dependent exopeptidases"/>
    <property type="match status" value="1"/>
</dbReference>
<evidence type="ECO:0000256" key="1">
    <source>
        <dbReference type="ARBA" id="ARBA00001947"/>
    </source>
</evidence>
<dbReference type="EMBL" id="JACIGI010000034">
    <property type="protein sequence ID" value="MBB4287344.1"/>
    <property type="molecule type" value="Genomic_DNA"/>
</dbReference>
<dbReference type="GO" id="GO:0006526">
    <property type="term" value="P:L-arginine biosynthetic process"/>
    <property type="evidence" value="ECO:0007669"/>
    <property type="project" value="UniProtKB-KW"/>
</dbReference>
<evidence type="ECO:0000256" key="8">
    <source>
        <dbReference type="ARBA" id="ARBA00022833"/>
    </source>
</evidence>
<keyword evidence="4" id="KW-0055">Arginine biosynthesis</keyword>
<evidence type="ECO:0000313" key="11">
    <source>
        <dbReference type="EMBL" id="MBB4287344.1"/>
    </source>
</evidence>
<evidence type="ECO:0000259" key="10">
    <source>
        <dbReference type="Pfam" id="PF07687"/>
    </source>
</evidence>
<evidence type="ECO:0000256" key="9">
    <source>
        <dbReference type="ARBA" id="ARBA00023285"/>
    </source>
</evidence>
<dbReference type="InterPro" id="IPR050072">
    <property type="entry name" value="Peptidase_M20A"/>
</dbReference>
<dbReference type="RefSeq" id="WP_184436990.1">
    <property type="nucleotide sequence ID" value="NZ_JACIGI010000034.1"/>
</dbReference>
<organism evidence="11 12">
    <name type="scientific">Roseospira goensis</name>
    <dbReference type="NCBI Taxonomy" id="391922"/>
    <lineage>
        <taxon>Bacteria</taxon>
        <taxon>Pseudomonadati</taxon>
        <taxon>Pseudomonadota</taxon>
        <taxon>Alphaproteobacteria</taxon>
        <taxon>Rhodospirillales</taxon>
        <taxon>Rhodospirillaceae</taxon>
        <taxon>Roseospira</taxon>
    </lineage>
</organism>
<proteinExistence type="inferred from homology"/>
<dbReference type="EC" id="3.5.1.16" evidence="11"/>
<evidence type="ECO:0000256" key="7">
    <source>
        <dbReference type="ARBA" id="ARBA00022801"/>
    </source>
</evidence>
<dbReference type="InterPro" id="IPR036264">
    <property type="entry name" value="Bact_exopeptidase_dim_dom"/>
</dbReference>
<keyword evidence="7 11" id="KW-0378">Hydrolase</keyword>
<dbReference type="Gene3D" id="3.40.630.10">
    <property type="entry name" value="Zn peptidases"/>
    <property type="match status" value="1"/>
</dbReference>
<dbReference type="GO" id="GO:0046872">
    <property type="term" value="F:metal ion binding"/>
    <property type="evidence" value="ECO:0007669"/>
    <property type="project" value="UniProtKB-KW"/>
</dbReference>
<dbReference type="SUPFAM" id="SSF55031">
    <property type="entry name" value="Bacterial exopeptidase dimerisation domain"/>
    <property type="match status" value="1"/>
</dbReference>
<accession>A0A7W6S1X2</accession>
<dbReference type="InterPro" id="IPR010169">
    <property type="entry name" value="AcOrn-deacetyl"/>
</dbReference>
<keyword evidence="12" id="KW-1185">Reference proteome</keyword>
<dbReference type="AlphaFoldDB" id="A0A7W6S1X2"/>
<dbReference type="Pfam" id="PF07687">
    <property type="entry name" value="M20_dimer"/>
    <property type="match status" value="1"/>
</dbReference>
<dbReference type="InterPro" id="IPR011650">
    <property type="entry name" value="Peptidase_M20_dimer"/>
</dbReference>
<evidence type="ECO:0000256" key="2">
    <source>
        <dbReference type="ARBA" id="ARBA00005691"/>
    </source>
</evidence>
<dbReference type="Pfam" id="PF01546">
    <property type="entry name" value="Peptidase_M20"/>
    <property type="match status" value="1"/>
</dbReference>
<evidence type="ECO:0000256" key="6">
    <source>
        <dbReference type="ARBA" id="ARBA00022723"/>
    </source>
</evidence>
<protein>
    <submittedName>
        <fullName evidence="11">Acetylornithine deacetylase</fullName>
        <ecNumber evidence="11">3.5.1.16</ecNumber>
    </submittedName>
</protein>
<keyword evidence="6" id="KW-0479">Metal-binding</keyword>
<dbReference type="InterPro" id="IPR002933">
    <property type="entry name" value="Peptidase_M20"/>
</dbReference>
<dbReference type="GO" id="GO:0008777">
    <property type="term" value="F:acetylornithine deacetylase activity"/>
    <property type="evidence" value="ECO:0007669"/>
    <property type="project" value="UniProtKB-EC"/>
</dbReference>
<keyword evidence="9" id="KW-0170">Cobalt</keyword>
<dbReference type="PANTHER" id="PTHR43808:SF31">
    <property type="entry name" value="N-ACETYL-L-CITRULLINE DEACETYLASE"/>
    <property type="match status" value="1"/>
</dbReference>
<name>A0A7W6S1X2_9PROT</name>
<dbReference type="PANTHER" id="PTHR43808">
    <property type="entry name" value="ACETYLORNITHINE DEACETYLASE"/>
    <property type="match status" value="1"/>
</dbReference>
<dbReference type="Gene3D" id="3.30.70.360">
    <property type="match status" value="1"/>
</dbReference>
<dbReference type="Proteomes" id="UP000555728">
    <property type="component" value="Unassembled WGS sequence"/>
</dbReference>
<comment type="caution">
    <text evidence="11">The sequence shown here is derived from an EMBL/GenBank/DDBJ whole genome shotgun (WGS) entry which is preliminary data.</text>
</comment>